<gene>
    <name evidence="11" type="ORF">BALAC2494_00932</name>
</gene>
<keyword evidence="4 9" id="KW-0812">Transmembrane</keyword>
<dbReference type="GO" id="GO:0008519">
    <property type="term" value="F:ammonium channel activity"/>
    <property type="evidence" value="ECO:0007669"/>
    <property type="project" value="InterPro"/>
</dbReference>
<sequence length="558" mass="59296">MSSRCRRSSACRSSSSAWARGPTIWRPSTRSRSWTAFWASDLSSRAFRSTAAGILAMPAAVSVMQCNHKCGMGSYGYTLVTRRNVLKTRRGFHSTCGFRRPLAERSRERELSVVEADGKYRKERGVRMSQLDSGNAAWILTSACLVFLMTPGVALFYGGMVRAKAVLNMLIMEAAALSVTMIIWGLWGWSIAYAGNSIGGVFGDPATGFLLRDTMVAQDGVFTSASLNSNNYPASVDVAFQAAFAMITVALICGAIAERVKYSTWMIFVALWITFDYAPMAHMVWNGGLLSADGAISQALGAAAHDFAGGTVVHINAAVAALIIVLIIGKRKGFGVEPMRPHNVPFVMLGAFLLWFGWFGFNAGSAFAANGVAGYAWVSTSLAAAAAMLTWGFTEKIRTGHYTAMGAASGIVAGLVAITPAADVVSPIWAIVLGAIAGVVTCLACSLKFKLGYDDSLDVVGVHGVGGLVGTVLLGFFMEGTGLFYSGKWNQLGVQLIIAIIAIAFSAVITTIIAFALEKTIGWRVTQAQEVAGIDLADQGERAYDFAGTASSVIREMK</sequence>
<evidence type="ECO:0000256" key="2">
    <source>
        <dbReference type="ARBA" id="ARBA00005887"/>
    </source>
</evidence>
<evidence type="ECO:0000313" key="11">
    <source>
        <dbReference type="EMBL" id="AEK29639.1"/>
    </source>
</evidence>
<evidence type="ECO:0000256" key="9">
    <source>
        <dbReference type="RuleBase" id="RU362002"/>
    </source>
</evidence>
<dbReference type="GO" id="GO:0005886">
    <property type="term" value="C:plasma membrane"/>
    <property type="evidence" value="ECO:0007669"/>
    <property type="project" value="UniProtKB-SubCell"/>
</dbReference>
<evidence type="ECO:0000256" key="3">
    <source>
        <dbReference type="ARBA" id="ARBA00022448"/>
    </source>
</evidence>
<dbReference type="EMBL" id="CP002915">
    <property type="protein sequence ID" value="AEK29639.1"/>
    <property type="molecule type" value="Genomic_DNA"/>
</dbReference>
<feature type="transmembrane region" description="Helical" evidence="9">
    <location>
        <begin position="402"/>
        <end position="422"/>
    </location>
</feature>
<protein>
    <recommendedName>
        <fullName evidence="8 9">Ammonium transporter</fullName>
    </recommendedName>
</protein>
<keyword evidence="3 9" id="KW-0813">Transport</keyword>
<keyword evidence="6 9" id="KW-0472">Membrane</keyword>
<dbReference type="InterPro" id="IPR018047">
    <property type="entry name" value="Ammonium_transpt_CS"/>
</dbReference>
<evidence type="ECO:0000256" key="7">
    <source>
        <dbReference type="ARBA" id="ARBA00023177"/>
    </source>
</evidence>
<dbReference type="PROSITE" id="PS01219">
    <property type="entry name" value="AMMONIUM_TRANSP"/>
    <property type="match status" value="1"/>
</dbReference>
<evidence type="ECO:0000256" key="1">
    <source>
        <dbReference type="ARBA" id="ARBA00004141"/>
    </source>
</evidence>
<comment type="subcellular location">
    <subcellularLocation>
        <location evidence="9">Cell membrane</location>
        <topology evidence="9">Multi-pass membrane protein</topology>
    </subcellularLocation>
    <subcellularLocation>
        <location evidence="1">Membrane</location>
        <topology evidence="1">Multi-pass membrane protein</topology>
    </subcellularLocation>
</comment>
<dbReference type="InterPro" id="IPR024041">
    <property type="entry name" value="NH4_transpt_AmtB-like_dom"/>
</dbReference>
<dbReference type="Proteomes" id="UP000008394">
    <property type="component" value="Chromosome"/>
</dbReference>
<dbReference type="InterPro" id="IPR002229">
    <property type="entry name" value="RhesusRHD"/>
</dbReference>
<feature type="transmembrane region" description="Helical" evidence="9">
    <location>
        <begin position="497"/>
        <end position="517"/>
    </location>
</feature>
<feature type="transmembrane region" description="Helical" evidence="9">
    <location>
        <begin position="367"/>
        <end position="390"/>
    </location>
</feature>
<dbReference type="Gene3D" id="1.10.3430.10">
    <property type="entry name" value="Ammonium transporter AmtB like domains"/>
    <property type="match status" value="1"/>
</dbReference>
<keyword evidence="7 9" id="KW-0924">Ammonia transport</keyword>
<dbReference type="KEGG" id="bnm:BALAC2494_00932"/>
<name>A0A806FIY8_BIFAN</name>
<keyword evidence="5 9" id="KW-1133">Transmembrane helix</keyword>
<feature type="transmembrane region" description="Helical" evidence="9">
    <location>
        <begin position="428"/>
        <end position="447"/>
    </location>
</feature>
<dbReference type="PRINTS" id="PR00342">
    <property type="entry name" value="RHESUSRHD"/>
</dbReference>
<feature type="transmembrane region" description="Helical" evidence="9">
    <location>
        <begin position="341"/>
        <end position="361"/>
    </location>
</feature>
<dbReference type="InterPro" id="IPR001905">
    <property type="entry name" value="Ammonium_transpt"/>
</dbReference>
<feature type="transmembrane region" description="Helical" evidence="9">
    <location>
        <begin position="136"/>
        <end position="158"/>
    </location>
</feature>
<evidence type="ECO:0000256" key="8">
    <source>
        <dbReference type="ARBA" id="ARBA00050025"/>
    </source>
</evidence>
<dbReference type="InterPro" id="IPR029020">
    <property type="entry name" value="Ammonium/urea_transptr"/>
</dbReference>
<reference evidence="11 12" key="1">
    <citation type="journal article" date="2011" name="J. Bacteriol.">
        <title>Genome Sequence of the Probiotic Strain Bifidobacterium animalis subsp. lactis CNCM I-2494.</title>
        <authorList>
            <person name="Chervaux C."/>
            <person name="Grimaldi C."/>
            <person name="Bolotin A."/>
            <person name="Quinquis B."/>
            <person name="Legrain-Raspaud S."/>
            <person name="van Hylckama Vlieg J.E."/>
            <person name="Denariaz G."/>
            <person name="Smokvina T."/>
        </authorList>
    </citation>
    <scope>NUCLEOTIDE SEQUENCE [LARGE SCALE GENOMIC DNA]</scope>
    <source>
        <strain evidence="11 12">CNCM I-2494</strain>
    </source>
</reference>
<dbReference type="PANTHER" id="PTHR43029:SF10">
    <property type="entry name" value="AMMONIUM TRANSPORTER MEP2"/>
    <property type="match status" value="1"/>
</dbReference>
<organism evidence="11 12">
    <name type="scientific">Bifidobacterium animalis subsp. lactis CNCM I-2494</name>
    <dbReference type="NCBI Taxonomy" id="1042403"/>
    <lineage>
        <taxon>Bacteria</taxon>
        <taxon>Bacillati</taxon>
        <taxon>Actinomycetota</taxon>
        <taxon>Actinomycetes</taxon>
        <taxon>Bifidobacteriales</taxon>
        <taxon>Bifidobacteriaceae</taxon>
        <taxon>Bifidobacterium</taxon>
    </lineage>
</organism>
<dbReference type="NCBIfam" id="TIGR00836">
    <property type="entry name" value="amt"/>
    <property type="match status" value="1"/>
</dbReference>
<accession>A0A806FIY8</accession>
<feature type="transmembrane region" description="Helical" evidence="9">
    <location>
        <begin position="307"/>
        <end position="329"/>
    </location>
</feature>
<feature type="transmembrane region" description="Helical" evidence="9">
    <location>
        <begin position="459"/>
        <end position="477"/>
    </location>
</feature>
<feature type="domain" description="Ammonium transporter AmtB-like" evidence="10">
    <location>
        <begin position="137"/>
        <end position="544"/>
    </location>
</feature>
<comment type="similarity">
    <text evidence="2 9">Belongs to the ammonia transporter channel (TC 1.A.11.2) family.</text>
</comment>
<feature type="transmembrane region" description="Helical" evidence="9">
    <location>
        <begin position="238"/>
        <end position="257"/>
    </location>
</feature>
<dbReference type="AlphaFoldDB" id="A0A806FIY8"/>
<evidence type="ECO:0000259" key="10">
    <source>
        <dbReference type="Pfam" id="PF00909"/>
    </source>
</evidence>
<feature type="transmembrane region" description="Helical" evidence="9">
    <location>
        <begin position="165"/>
        <end position="187"/>
    </location>
</feature>
<evidence type="ECO:0000256" key="5">
    <source>
        <dbReference type="ARBA" id="ARBA00022989"/>
    </source>
</evidence>
<dbReference type="SUPFAM" id="SSF111352">
    <property type="entry name" value="Ammonium transporter"/>
    <property type="match status" value="1"/>
</dbReference>
<proteinExistence type="inferred from homology"/>
<dbReference type="Pfam" id="PF00909">
    <property type="entry name" value="Ammonium_transp"/>
    <property type="match status" value="1"/>
</dbReference>
<evidence type="ECO:0000256" key="4">
    <source>
        <dbReference type="ARBA" id="ARBA00022692"/>
    </source>
</evidence>
<evidence type="ECO:0000256" key="6">
    <source>
        <dbReference type="ARBA" id="ARBA00023136"/>
    </source>
</evidence>
<evidence type="ECO:0000313" key="12">
    <source>
        <dbReference type="Proteomes" id="UP000008394"/>
    </source>
</evidence>
<feature type="transmembrane region" description="Helical" evidence="9">
    <location>
        <begin position="264"/>
        <end position="285"/>
    </location>
</feature>
<dbReference type="PANTHER" id="PTHR43029">
    <property type="entry name" value="AMMONIUM TRANSPORTER MEP2"/>
    <property type="match status" value="1"/>
</dbReference>